<dbReference type="InterPro" id="IPR042197">
    <property type="entry name" value="Apaf_helical"/>
</dbReference>
<dbReference type="Pfam" id="PF00931">
    <property type="entry name" value="NB-ARC"/>
    <property type="match status" value="1"/>
</dbReference>
<name>A0A2Z6PUS2_TRISU</name>
<dbReference type="InterPro" id="IPR058922">
    <property type="entry name" value="WHD_DRP"/>
</dbReference>
<dbReference type="PANTHER" id="PTHR36766:SF40">
    <property type="entry name" value="DISEASE RESISTANCE PROTEIN RGA3"/>
    <property type="match status" value="1"/>
</dbReference>
<dbReference type="Pfam" id="PF23559">
    <property type="entry name" value="WHD_DRP"/>
    <property type="match status" value="1"/>
</dbReference>
<dbReference type="OrthoDB" id="1406124at2759"/>
<feature type="domain" description="R13L1/DRL21-like LRR repeat region" evidence="6">
    <location>
        <begin position="438"/>
        <end position="492"/>
    </location>
</feature>
<keyword evidence="8" id="KW-1185">Reference proteome</keyword>
<dbReference type="InterPro" id="IPR027417">
    <property type="entry name" value="P-loop_NTPase"/>
</dbReference>
<dbReference type="InterPro" id="IPR002182">
    <property type="entry name" value="NB-ARC"/>
</dbReference>
<dbReference type="SUPFAM" id="SSF52047">
    <property type="entry name" value="RNI-like"/>
    <property type="match status" value="1"/>
</dbReference>
<dbReference type="Proteomes" id="UP000242715">
    <property type="component" value="Unassembled WGS sequence"/>
</dbReference>
<dbReference type="SUPFAM" id="SSF52058">
    <property type="entry name" value="L domain-like"/>
    <property type="match status" value="1"/>
</dbReference>
<feature type="domain" description="Disease resistance protein winged helix" evidence="5">
    <location>
        <begin position="205"/>
        <end position="277"/>
    </location>
</feature>
<protein>
    <submittedName>
        <fullName evidence="7">Uncharacterized protein</fullName>
    </submittedName>
</protein>
<feature type="domain" description="NB-ARC" evidence="4">
    <location>
        <begin position="1"/>
        <end position="117"/>
    </location>
</feature>
<dbReference type="PANTHER" id="PTHR36766">
    <property type="entry name" value="PLANT BROAD-SPECTRUM MILDEW RESISTANCE PROTEIN RPW8"/>
    <property type="match status" value="1"/>
</dbReference>
<evidence type="ECO:0000259" key="4">
    <source>
        <dbReference type="Pfam" id="PF00931"/>
    </source>
</evidence>
<keyword evidence="1" id="KW-0433">Leucine-rich repeat</keyword>
<evidence type="ECO:0000259" key="5">
    <source>
        <dbReference type="Pfam" id="PF23559"/>
    </source>
</evidence>
<dbReference type="EMBL" id="DF975276">
    <property type="protein sequence ID" value="GAU51609.1"/>
    <property type="molecule type" value="Genomic_DNA"/>
</dbReference>
<reference evidence="8" key="1">
    <citation type="journal article" date="2017" name="Front. Plant Sci.">
        <title>Climate Clever Clovers: New Paradigm to Reduce the Environmental Footprint of Ruminants by Breeding Low Methanogenic Forages Utilizing Haplotype Variation.</title>
        <authorList>
            <person name="Kaur P."/>
            <person name="Appels R."/>
            <person name="Bayer P.E."/>
            <person name="Keeble-Gagnere G."/>
            <person name="Wang J."/>
            <person name="Hirakawa H."/>
            <person name="Shirasawa K."/>
            <person name="Vercoe P."/>
            <person name="Stefanova K."/>
            <person name="Durmic Z."/>
            <person name="Nichols P."/>
            <person name="Revell C."/>
            <person name="Isobe S.N."/>
            <person name="Edwards D."/>
            <person name="Erskine W."/>
        </authorList>
    </citation>
    <scope>NUCLEOTIDE SEQUENCE [LARGE SCALE GENOMIC DNA]</scope>
    <source>
        <strain evidence="8">cv. Daliak</strain>
    </source>
</reference>
<dbReference type="Gene3D" id="3.40.50.300">
    <property type="entry name" value="P-loop containing nucleotide triphosphate hydrolases"/>
    <property type="match status" value="1"/>
</dbReference>
<dbReference type="PRINTS" id="PR00364">
    <property type="entry name" value="DISEASERSIST"/>
</dbReference>
<dbReference type="Gene3D" id="3.80.10.10">
    <property type="entry name" value="Ribonuclease Inhibitor"/>
    <property type="match status" value="2"/>
</dbReference>
<keyword evidence="3" id="KW-0611">Plant defense</keyword>
<dbReference type="GO" id="GO:0006952">
    <property type="term" value="P:defense response"/>
    <property type="evidence" value="ECO:0007669"/>
    <property type="project" value="UniProtKB-KW"/>
</dbReference>
<evidence type="ECO:0000259" key="6">
    <source>
        <dbReference type="Pfam" id="PF25019"/>
    </source>
</evidence>
<dbReference type="GO" id="GO:0043531">
    <property type="term" value="F:ADP binding"/>
    <property type="evidence" value="ECO:0007669"/>
    <property type="project" value="InterPro"/>
</dbReference>
<dbReference type="Gene3D" id="1.10.10.10">
    <property type="entry name" value="Winged helix-like DNA-binding domain superfamily/Winged helix DNA-binding domain"/>
    <property type="match status" value="1"/>
</dbReference>
<accession>A0A2Z6PUS2</accession>
<dbReference type="SUPFAM" id="SSF52540">
    <property type="entry name" value="P-loop containing nucleoside triphosphate hydrolases"/>
    <property type="match status" value="1"/>
</dbReference>
<evidence type="ECO:0000256" key="3">
    <source>
        <dbReference type="ARBA" id="ARBA00022821"/>
    </source>
</evidence>
<gene>
    <name evidence="7" type="ORF">TSUD_414410</name>
</gene>
<dbReference type="InterPro" id="IPR032675">
    <property type="entry name" value="LRR_dom_sf"/>
</dbReference>
<dbReference type="Gene3D" id="1.10.8.430">
    <property type="entry name" value="Helical domain of apoptotic protease-activating factors"/>
    <property type="match status" value="1"/>
</dbReference>
<evidence type="ECO:0000256" key="2">
    <source>
        <dbReference type="ARBA" id="ARBA00022737"/>
    </source>
</evidence>
<dbReference type="InterPro" id="IPR036388">
    <property type="entry name" value="WH-like_DNA-bd_sf"/>
</dbReference>
<evidence type="ECO:0000313" key="8">
    <source>
        <dbReference type="Proteomes" id="UP000242715"/>
    </source>
</evidence>
<proteinExistence type="predicted"/>
<organism evidence="7 8">
    <name type="scientific">Trifolium subterraneum</name>
    <name type="common">Subterranean clover</name>
    <dbReference type="NCBI Taxonomy" id="3900"/>
    <lineage>
        <taxon>Eukaryota</taxon>
        <taxon>Viridiplantae</taxon>
        <taxon>Streptophyta</taxon>
        <taxon>Embryophyta</taxon>
        <taxon>Tracheophyta</taxon>
        <taxon>Spermatophyta</taxon>
        <taxon>Magnoliopsida</taxon>
        <taxon>eudicotyledons</taxon>
        <taxon>Gunneridae</taxon>
        <taxon>Pentapetalae</taxon>
        <taxon>rosids</taxon>
        <taxon>fabids</taxon>
        <taxon>Fabales</taxon>
        <taxon>Fabaceae</taxon>
        <taxon>Papilionoideae</taxon>
        <taxon>50 kb inversion clade</taxon>
        <taxon>NPAAA clade</taxon>
        <taxon>Hologalegina</taxon>
        <taxon>IRL clade</taxon>
        <taxon>Trifolieae</taxon>
        <taxon>Trifolium</taxon>
    </lineage>
</organism>
<sequence length="746" mass="86084">MWVCVSENFEVKTILKNILESLTKNKIDDTLPLDNLQNILRDNLTGKRYLLVLDDIWNESYEKWAHLRSYLMCGAHGSKILVTTRSTIVSQTIGVSDPYVLKGLTLEESWGLLKKITSRDYIIGVNRTLESIGKKIAEKCRGVPLAIRSLGGILHSKSEEKEWIDVLRGTFWKLCEEKDSIIPVLKLSYQNLSPQQKQCFSYCSLYPKDWEFKKGELIQMWMAHGYLECSVEGKCMEDVGNQFVNIFLMKSFFQDAKLNEDGDINGFKMHDLMHDLATQVAGNDCCYLDNRAKKIRGRPVHVSVESDAVCLLKSLDASRLQTLIMFTSHGQKIWDEDELTIISTFKYLRVLKLKYLFLSKLFGYIGKLKHLRYLHLLECRGLESDSKSIGNLFCLQTLKVSLGIGAEVVLSTTVVSKLINLRHLEINTQTFKDEQPVRFGKLCIQQHRDAIFSKWLSPLTNIIEISLSYCKAFRYLPPVECLPFLKSLKLRCLNYLEYIYYEEPILHGSFFPSLESLDIYKCDKLRGWRRMGDDLNDINSSHHLLLPQFPCLYKLTVRECRMLTCMPTFPNIKSLSLNYCSVEILQATLCIAASQYLIGCTPLSMLKSLRINETIMDVKNVPQDWLQNCTSLENLEFDDLSSQYFQVFEIWFKDDRIRFPSLQKITFQFCMDLKALPDWICNISSLQHIKIDNCTVLALLPEGMHRLTNLRTLEIIVCPLLGEECRTETSATWHKMAHIPNIIIKS</sequence>
<evidence type="ECO:0000256" key="1">
    <source>
        <dbReference type="ARBA" id="ARBA00022614"/>
    </source>
</evidence>
<dbReference type="Pfam" id="PF25019">
    <property type="entry name" value="LRR_R13L1-DRL21"/>
    <property type="match status" value="1"/>
</dbReference>
<keyword evidence="2" id="KW-0677">Repeat</keyword>
<evidence type="ECO:0000313" key="7">
    <source>
        <dbReference type="EMBL" id="GAU51609.1"/>
    </source>
</evidence>
<dbReference type="AlphaFoldDB" id="A0A2Z6PUS2"/>
<dbReference type="InterPro" id="IPR056789">
    <property type="entry name" value="LRR_R13L1-DRL21"/>
</dbReference>